<keyword evidence="1" id="KW-0732">Signal</keyword>
<evidence type="ECO:0000256" key="1">
    <source>
        <dbReference type="SAM" id="SignalP"/>
    </source>
</evidence>
<reference evidence="2 3" key="1">
    <citation type="submission" date="2016-10" db="EMBL/GenBank/DDBJ databases">
        <authorList>
            <person name="de Groot N.N."/>
        </authorList>
    </citation>
    <scope>NUCLEOTIDE SEQUENCE [LARGE SCALE GENOMIC DNA]</scope>
    <source>
        <strain evidence="2 3">CECT 7543</strain>
    </source>
</reference>
<dbReference type="Pfam" id="PF12228">
    <property type="entry name" value="DUF3604"/>
    <property type="match status" value="1"/>
</dbReference>
<feature type="chain" id="PRO_5009250531" description="DUF3604 domain-containing protein" evidence="1">
    <location>
        <begin position="29"/>
        <end position="740"/>
    </location>
</feature>
<gene>
    <name evidence="2" type="ORF">SAMN04489798_4233</name>
</gene>
<proteinExistence type="predicted"/>
<name>A0A1H0NKP7_9PSED</name>
<sequence length="740" mass="81824">MKTNTRLSTSFLFSYAALTLAVSTLVIADGNPDREVYFGQTHSHTSWSIDAYLVGNHVVDPEQAYKFSLGMPVMHPMGFEVQLKGRPLDFHGVTDHSEYVGVIALANDPKSDFSKTPIAQKLIVKTPEDFNRVFKWIAGSLNHPIKELIDPKVAGNIWQQNIAIADKYYKPGKFTTFVAYEWTSAPNSQNMHRNVFFRDSKKAPELPFTALDSGKPEDLWAWMDDQRKKGNDVLAISHNANLSNGMMFPVDVDDRGRPIDAAWAETRMRNESLTEIHQVKGTSETHPELSPTDEFANYEIMSFLLGMDNSTSKPNGSYIRQAWQNGMALQEARGFNPYKMGVVGASDSHNGVIPYTQSDNFGSHGFTDSTPQARISGKQNSGMVAVQTSTSGLAGVWAEQNTRESIFDAMKRKEVYGTSGVRIPVRLFGGWGFDSNLWSEKDWVHAAYAKGVPMGGDLPAKPGKEAPSFVVWAVKDADDGNLDRIQIIKGWTKNGQTFEKIYDVAWSGDRTPDPATGKIPPVGSTVDISKATYTNTIGATELKKVWVDPDFDPAQHAFYYARVLQIPTPRWSTYDAAKLQVPPPANVSAVVQERAWTSPIWYSPNAEDSQLTVRGKTVDQLKTEGAKALTNEQLQTLVVGKTVKVRNTVTGQTFEIIYGTDGQRSVSSVDGKPPAQGEYLNMLHGGQFGVPAKYEIKDGQLVTTLDGSPFEATVFEQNGKYVAARSSEFGYVNYEVEDVK</sequence>
<dbReference type="InterPro" id="IPR022028">
    <property type="entry name" value="DUF3604"/>
</dbReference>
<dbReference type="OrthoDB" id="543560at2"/>
<dbReference type="EMBL" id="LT629705">
    <property type="protein sequence ID" value="SDO93118.1"/>
    <property type="molecule type" value="Genomic_DNA"/>
</dbReference>
<evidence type="ECO:0000313" key="3">
    <source>
        <dbReference type="Proteomes" id="UP000198827"/>
    </source>
</evidence>
<evidence type="ECO:0008006" key="4">
    <source>
        <dbReference type="Google" id="ProtNLM"/>
    </source>
</evidence>
<protein>
    <recommendedName>
        <fullName evidence="4">DUF3604 domain-containing protein</fullName>
    </recommendedName>
</protein>
<dbReference type="AlphaFoldDB" id="A0A1H0NKP7"/>
<organism evidence="2 3">
    <name type="scientific">Pseudomonas arsenicoxydans</name>
    <dbReference type="NCBI Taxonomy" id="702115"/>
    <lineage>
        <taxon>Bacteria</taxon>
        <taxon>Pseudomonadati</taxon>
        <taxon>Pseudomonadota</taxon>
        <taxon>Gammaproteobacteria</taxon>
        <taxon>Pseudomonadales</taxon>
        <taxon>Pseudomonadaceae</taxon>
        <taxon>Pseudomonas</taxon>
    </lineage>
</organism>
<dbReference type="RefSeq" id="WP_090183701.1">
    <property type="nucleotide sequence ID" value="NZ_LT629705.1"/>
</dbReference>
<evidence type="ECO:0000313" key="2">
    <source>
        <dbReference type="EMBL" id="SDO93118.1"/>
    </source>
</evidence>
<accession>A0A1H0NKP7</accession>
<dbReference type="Gene3D" id="3.20.20.140">
    <property type="entry name" value="Metal-dependent hydrolases"/>
    <property type="match status" value="1"/>
</dbReference>
<feature type="signal peptide" evidence="1">
    <location>
        <begin position="1"/>
        <end position="28"/>
    </location>
</feature>
<dbReference type="Proteomes" id="UP000198827">
    <property type="component" value="Chromosome I"/>
</dbReference>